<gene>
    <name evidence="1" type="ORF">LCGC14_2529970</name>
</gene>
<comment type="caution">
    <text evidence="1">The sequence shown here is derived from an EMBL/GenBank/DDBJ whole genome shotgun (WGS) entry which is preliminary data.</text>
</comment>
<evidence type="ECO:0000313" key="1">
    <source>
        <dbReference type="EMBL" id="KKL13015.1"/>
    </source>
</evidence>
<proteinExistence type="predicted"/>
<dbReference type="EMBL" id="LAZR01041031">
    <property type="protein sequence ID" value="KKL13015.1"/>
    <property type="molecule type" value="Genomic_DNA"/>
</dbReference>
<name>A0A0F9AU95_9ZZZZ</name>
<protein>
    <submittedName>
        <fullName evidence="1">Uncharacterized protein</fullName>
    </submittedName>
</protein>
<dbReference type="AlphaFoldDB" id="A0A0F9AU95"/>
<accession>A0A0F9AU95</accession>
<reference evidence="1" key="1">
    <citation type="journal article" date="2015" name="Nature">
        <title>Complex archaea that bridge the gap between prokaryotes and eukaryotes.</title>
        <authorList>
            <person name="Spang A."/>
            <person name="Saw J.H."/>
            <person name="Jorgensen S.L."/>
            <person name="Zaremba-Niedzwiedzka K."/>
            <person name="Martijn J."/>
            <person name="Lind A.E."/>
            <person name="van Eijk R."/>
            <person name="Schleper C."/>
            <person name="Guy L."/>
            <person name="Ettema T.J."/>
        </authorList>
    </citation>
    <scope>NUCLEOTIDE SEQUENCE</scope>
</reference>
<feature type="non-terminal residue" evidence="1">
    <location>
        <position position="109"/>
    </location>
</feature>
<sequence>MADDRPIEPPGRKYRAYGLYPGGGYHTVIVDLQAPLPAKALKAVRRAERDGIVVGINHWDIYYQGLRWSRWKRGMRRPPSFPSPLMRECLGDDLAVLTAHKFFDGTVIG</sequence>
<organism evidence="1">
    <name type="scientific">marine sediment metagenome</name>
    <dbReference type="NCBI Taxonomy" id="412755"/>
    <lineage>
        <taxon>unclassified sequences</taxon>
        <taxon>metagenomes</taxon>
        <taxon>ecological metagenomes</taxon>
    </lineage>
</organism>